<name>A0A975K5H1_9SPHN</name>
<accession>A0A975K5H1</accession>
<dbReference type="Proteomes" id="UP000681425">
    <property type="component" value="Chromosome"/>
</dbReference>
<sequence length="199" mass="21187">MVPSSLPAMSQRVKPRLRATLGSAKIKAAAGVRPELFAAAMTALDQHGAAIKRHDRIAIADFSLASSKSRLHIVNLSDGRVLNLLVAHGSGSDPDHTGWLKRFSNAFDSNASSRGAFATSDYYVGKHGPSQRLVGLDPTNSNAFDRAIVIHGAWYANADMIATHGKLGRSQGCFAVGEKDLTPLFDHLGKGRLLFAAKA</sequence>
<evidence type="ECO:0000313" key="1">
    <source>
        <dbReference type="EMBL" id="QUT05159.1"/>
    </source>
</evidence>
<dbReference type="AlphaFoldDB" id="A0A975K5H1"/>
<organism evidence="1 2">
    <name type="scientific">Sphingobium phenoxybenzoativorans</name>
    <dbReference type="NCBI Taxonomy" id="1592790"/>
    <lineage>
        <taxon>Bacteria</taxon>
        <taxon>Pseudomonadati</taxon>
        <taxon>Pseudomonadota</taxon>
        <taxon>Alphaproteobacteria</taxon>
        <taxon>Sphingomonadales</taxon>
        <taxon>Sphingomonadaceae</taxon>
        <taxon>Sphingobium</taxon>
    </lineage>
</organism>
<evidence type="ECO:0000313" key="2">
    <source>
        <dbReference type="Proteomes" id="UP000681425"/>
    </source>
</evidence>
<dbReference type="InterPro" id="IPR032676">
    <property type="entry name" value="YkuD_2"/>
</dbReference>
<dbReference type="EMBL" id="CP073910">
    <property type="protein sequence ID" value="QUT05159.1"/>
    <property type="molecule type" value="Genomic_DNA"/>
</dbReference>
<dbReference type="KEGG" id="spph:KFK14_19485"/>
<proteinExistence type="predicted"/>
<protein>
    <submittedName>
        <fullName evidence="1">Murein L,D-transpeptidase catalytic domain family protein</fullName>
    </submittedName>
</protein>
<reference evidence="1" key="1">
    <citation type="submission" date="2021-04" db="EMBL/GenBank/DDBJ databases">
        <title>Isolation of p-tert-butylphenol degrading bacteria Sphingobium phenoxybenzoativorans Tas13 from active sludge.</title>
        <authorList>
            <person name="Li Y."/>
        </authorList>
    </citation>
    <scope>NUCLEOTIDE SEQUENCE</scope>
    <source>
        <strain evidence="1">Tas13</strain>
    </source>
</reference>
<gene>
    <name evidence="1" type="ORF">KFK14_19485</name>
</gene>
<dbReference type="PANTHER" id="PTHR38477">
    <property type="entry name" value="HYPOTHETICAL EXPORTED PROTEIN"/>
    <property type="match status" value="1"/>
</dbReference>
<dbReference type="Pfam" id="PF13645">
    <property type="entry name" value="YkuD_2"/>
    <property type="match status" value="1"/>
</dbReference>
<keyword evidence="2" id="KW-1185">Reference proteome</keyword>
<dbReference type="PANTHER" id="PTHR38477:SF1">
    <property type="entry name" value="MUREIN L,D-TRANSPEPTIDASE CATALYTIC DOMAIN FAMILY PROTEIN"/>
    <property type="match status" value="1"/>
</dbReference>